<dbReference type="AlphaFoldDB" id="A0A2J6WF42"/>
<dbReference type="Gene3D" id="3.40.1390.20">
    <property type="entry name" value="HprK N-terminal domain-like"/>
    <property type="match status" value="1"/>
</dbReference>
<evidence type="ECO:0000313" key="2">
    <source>
        <dbReference type="EMBL" id="PMP68132.1"/>
    </source>
</evidence>
<evidence type="ECO:0000256" key="1">
    <source>
        <dbReference type="ARBA" id="ARBA00011643"/>
    </source>
</evidence>
<reference evidence="2 3" key="1">
    <citation type="submission" date="2018-01" db="EMBL/GenBank/DDBJ databases">
        <title>Metagenomic assembled genomes from two thermal pools in the Uzon Caldera, Kamchatka, Russia.</title>
        <authorList>
            <person name="Wilkins L."/>
            <person name="Ettinger C."/>
        </authorList>
    </citation>
    <scope>NUCLEOTIDE SEQUENCE [LARGE SCALE GENOMIC DNA]</scope>
    <source>
        <strain evidence="2">ZAV-07</strain>
    </source>
</reference>
<name>A0A2J6WF42_9BACT</name>
<dbReference type="InterPro" id="IPR036890">
    <property type="entry name" value="HATPase_C_sf"/>
</dbReference>
<comment type="caution">
    <text evidence="2">The sequence shown here is derived from an EMBL/GenBank/DDBJ whole genome shotgun (WGS) entry which is preliminary data.</text>
</comment>
<dbReference type="EMBL" id="PNIL01000027">
    <property type="protein sequence ID" value="PMP68132.1"/>
    <property type="molecule type" value="Genomic_DNA"/>
</dbReference>
<gene>
    <name evidence="2" type="ORF">C0189_01760</name>
</gene>
<protein>
    <submittedName>
        <fullName evidence="2">Uncharacterized protein</fullName>
    </submittedName>
</protein>
<sequence>METTILISEFFVFGDDFEHLGDGTLKTRETLDKALNEFEFYKKYPALKKENLRKLGVCSYEAESNIVIHAKFGIIKTYANENKIKTIAKDIGPGIPKLLLALTPGFSTASEKARKLGFGAGMGLKNIQKISDFFIITSKYGKGTYLTFEIWNEEINREGIKMKIKDLIKELQLEILTKYNEEILEKNIEEAYACDLLSRVLAKANEESTWITIQTNVNVVGVAVIKRVPIIIITEGEPVPEETIKKAEENSIIIARTLNTTFELSGKLYTLLEKETK</sequence>
<comment type="subunit">
    <text evidence="1">Homohexamer.</text>
</comment>
<dbReference type="Gene3D" id="3.30.565.10">
    <property type="entry name" value="Histidine kinase-like ATPase, C-terminal domain"/>
    <property type="match status" value="1"/>
</dbReference>
<dbReference type="Proteomes" id="UP000237040">
    <property type="component" value="Unassembled WGS sequence"/>
</dbReference>
<accession>A0A2J6WF42</accession>
<organism evidence="2 3">
    <name type="scientific">Caldisericum exile</name>
    <dbReference type="NCBI Taxonomy" id="693075"/>
    <lineage>
        <taxon>Bacteria</taxon>
        <taxon>Pseudomonadati</taxon>
        <taxon>Caldisericota/Cryosericota group</taxon>
        <taxon>Caldisericota</taxon>
        <taxon>Caldisericia</taxon>
        <taxon>Caldisericales</taxon>
        <taxon>Caldisericaceae</taxon>
        <taxon>Caldisericum</taxon>
    </lineage>
</organism>
<evidence type="ECO:0000313" key="3">
    <source>
        <dbReference type="Proteomes" id="UP000237040"/>
    </source>
</evidence>
<dbReference type="SUPFAM" id="SSF55874">
    <property type="entry name" value="ATPase domain of HSP90 chaperone/DNA topoisomerase II/histidine kinase"/>
    <property type="match status" value="1"/>
</dbReference>
<proteinExistence type="predicted"/>
<dbReference type="RefSeq" id="WP_424586589.1">
    <property type="nucleotide sequence ID" value="NZ_JBNARP010000003.1"/>
</dbReference>
<dbReference type="SUPFAM" id="SSF75138">
    <property type="entry name" value="HprK N-terminal domain-like"/>
    <property type="match status" value="1"/>
</dbReference>
<dbReference type="InterPro" id="IPR028979">
    <property type="entry name" value="Ser_kin/Pase_Hpr-like_N_sf"/>
</dbReference>